<name>A0A1V4IP93_9CLOT</name>
<comment type="caution">
    <text evidence="1">The sequence shown here is derived from an EMBL/GenBank/DDBJ whole genome shotgun (WGS) entry which is preliminary data.</text>
</comment>
<evidence type="ECO:0000313" key="1">
    <source>
        <dbReference type="EMBL" id="OPJ61736.1"/>
    </source>
</evidence>
<evidence type="ECO:0000313" key="2">
    <source>
        <dbReference type="EMBL" id="RII32187.1"/>
    </source>
</evidence>
<accession>A0A1V4IP93</accession>
<dbReference type="RefSeq" id="WP_079439983.1">
    <property type="nucleotide sequence ID" value="NZ_MZGT01000028.1"/>
</dbReference>
<dbReference type="AlphaFoldDB" id="A0A1V4IP93"/>
<reference evidence="1 3" key="1">
    <citation type="submission" date="2017-03" db="EMBL/GenBank/DDBJ databases">
        <title>Genome sequence of Clostridium chromiireducens DSM 23318.</title>
        <authorList>
            <person name="Poehlein A."/>
            <person name="Daniel R."/>
        </authorList>
    </citation>
    <scope>NUCLEOTIDE SEQUENCE [LARGE SCALE GENOMIC DNA]</scope>
    <source>
        <strain evidence="1 3">DSM 23318</strain>
    </source>
</reference>
<dbReference type="Proteomes" id="UP000265930">
    <property type="component" value="Unassembled WGS sequence"/>
</dbReference>
<evidence type="ECO:0000313" key="4">
    <source>
        <dbReference type="Proteomes" id="UP000265930"/>
    </source>
</evidence>
<evidence type="ECO:0000313" key="3">
    <source>
        <dbReference type="Proteomes" id="UP000191056"/>
    </source>
</evidence>
<gene>
    <name evidence="1" type="ORF">CLCHR_23510</name>
    <name evidence="2" type="ORF">D2A34_23435</name>
</gene>
<protein>
    <submittedName>
        <fullName evidence="1">Uncharacterized protein</fullName>
    </submittedName>
</protein>
<dbReference type="Proteomes" id="UP000191056">
    <property type="component" value="Unassembled WGS sequence"/>
</dbReference>
<dbReference type="OrthoDB" id="1937302at2"/>
<proteinExistence type="predicted"/>
<dbReference type="EMBL" id="MZGT01000028">
    <property type="protein sequence ID" value="OPJ61736.1"/>
    <property type="molecule type" value="Genomic_DNA"/>
</dbReference>
<dbReference type="STRING" id="225345.CLCHR_23510"/>
<dbReference type="EMBL" id="QXDJ01000008">
    <property type="protein sequence ID" value="RII32187.1"/>
    <property type="molecule type" value="Genomic_DNA"/>
</dbReference>
<keyword evidence="3" id="KW-1185">Reference proteome</keyword>
<reference evidence="2 4" key="2">
    <citation type="submission" date="2018-08" db="EMBL/GenBank/DDBJ databases">
        <title>Genome of Clostridium chromiireducens C1, DSM12136.</title>
        <authorList>
            <person name="Xing M."/>
            <person name="Wei Y."/>
            <person name="Ang E.L."/>
            <person name="Zhao H."/>
            <person name="Zhang Y."/>
        </authorList>
    </citation>
    <scope>NUCLEOTIDE SEQUENCE [LARGE SCALE GENOMIC DNA]</scope>
    <source>
        <strain evidence="2 4">C1</strain>
    </source>
</reference>
<organism evidence="1 3">
    <name type="scientific">Clostridium chromiireducens</name>
    <dbReference type="NCBI Taxonomy" id="225345"/>
    <lineage>
        <taxon>Bacteria</taxon>
        <taxon>Bacillati</taxon>
        <taxon>Bacillota</taxon>
        <taxon>Clostridia</taxon>
        <taxon>Eubacteriales</taxon>
        <taxon>Clostridiaceae</taxon>
        <taxon>Clostridium</taxon>
    </lineage>
</organism>
<sequence>MIYEYPEDFVVPVVYTKDLNPIYREWEVKYLYMDESIVPFDQSEEDKTSHINKNEKSKDIYIYSFNSDEDTYNKKICCDNLIDDNLDDVNAKYILSDIDDEYANSETLRI</sequence>